<evidence type="ECO:0000256" key="1">
    <source>
        <dbReference type="SAM" id="Phobius"/>
    </source>
</evidence>
<accession>A0ABR0Y669</accession>
<evidence type="ECO:0000313" key="4">
    <source>
        <dbReference type="Proteomes" id="UP001369086"/>
    </source>
</evidence>
<feature type="chain" id="PRO_5046733559" evidence="2">
    <location>
        <begin position="20"/>
        <end position="182"/>
    </location>
</feature>
<feature type="transmembrane region" description="Helical" evidence="1">
    <location>
        <begin position="154"/>
        <end position="178"/>
    </location>
</feature>
<keyword evidence="1" id="KW-1133">Transmembrane helix</keyword>
<keyword evidence="2" id="KW-0732">Signal</keyword>
<dbReference type="EMBL" id="JAHFZB010000046">
    <property type="protein sequence ID" value="KAK6467931.1"/>
    <property type="molecule type" value="Genomic_DNA"/>
</dbReference>
<comment type="caution">
    <text evidence="3">The sequence shown here is derived from an EMBL/GenBank/DDBJ whole genome shotgun (WGS) entry which is preliminary data.</text>
</comment>
<protein>
    <submittedName>
        <fullName evidence="3">Uroplakin-2-like isoform X1</fullName>
    </submittedName>
</protein>
<dbReference type="PANTHER" id="PTHR17573:SF0">
    <property type="entry name" value="UROPLAKIN-2"/>
    <property type="match status" value="1"/>
</dbReference>
<name>A0ABR0Y669_HUSHU</name>
<reference evidence="3 4" key="1">
    <citation type="submission" date="2021-05" db="EMBL/GenBank/DDBJ databases">
        <authorList>
            <person name="Zahm M."/>
            <person name="Klopp C."/>
            <person name="Cabau C."/>
            <person name="Kuhl H."/>
            <person name="Suciu R."/>
            <person name="Ciorpac M."/>
            <person name="Holostenco D."/>
            <person name="Gessner J."/>
            <person name="Wuertz S."/>
            <person name="Hohne C."/>
            <person name="Stock M."/>
            <person name="Gislard M."/>
            <person name="Lluch J."/>
            <person name="Milhes M."/>
            <person name="Lampietro C."/>
            <person name="Lopez Roques C."/>
            <person name="Donnadieu C."/>
            <person name="Du K."/>
            <person name="Schartl M."/>
            <person name="Guiguen Y."/>
        </authorList>
    </citation>
    <scope>NUCLEOTIDE SEQUENCE [LARGE SCALE GENOMIC DNA]</scope>
    <source>
        <strain evidence="3">Hh-F2</strain>
        <tissue evidence="3">Blood</tissue>
    </source>
</reference>
<sequence>MRSVLVTTALLVLCTLAKATDFWVSLLSGDKMITGILSNSVILTLPPCRFAGQQVNLEWVDTNGTSSANLTNAFVVPGCQFKRAVIQASDSNPQFTVTRDLGYQLTGLTPGHTYNLQYVIPATQDRSNVVMASTRQVQDYNSINGGLAARSGGMIVITVLLSIAMCVLIVGLIVAAVLGRRK</sequence>
<evidence type="ECO:0000313" key="3">
    <source>
        <dbReference type="EMBL" id="KAK6467931.1"/>
    </source>
</evidence>
<evidence type="ECO:0000256" key="2">
    <source>
        <dbReference type="SAM" id="SignalP"/>
    </source>
</evidence>
<dbReference type="PANTHER" id="PTHR17573">
    <property type="entry name" value="UROPLAKIN II"/>
    <property type="match status" value="1"/>
</dbReference>
<proteinExistence type="predicted"/>
<gene>
    <name evidence="3" type="ORF">HHUSO_G34256</name>
</gene>
<keyword evidence="4" id="KW-1185">Reference proteome</keyword>
<keyword evidence="1" id="KW-0812">Transmembrane</keyword>
<organism evidence="3 4">
    <name type="scientific">Huso huso</name>
    <name type="common">Beluga</name>
    <name type="synonym">Acipenser huso</name>
    <dbReference type="NCBI Taxonomy" id="61971"/>
    <lineage>
        <taxon>Eukaryota</taxon>
        <taxon>Metazoa</taxon>
        <taxon>Chordata</taxon>
        <taxon>Craniata</taxon>
        <taxon>Vertebrata</taxon>
        <taxon>Euteleostomi</taxon>
        <taxon>Actinopterygii</taxon>
        <taxon>Chondrostei</taxon>
        <taxon>Acipenseriformes</taxon>
        <taxon>Acipenseridae</taxon>
        <taxon>Huso</taxon>
    </lineage>
</organism>
<keyword evidence="1" id="KW-0472">Membrane</keyword>
<dbReference type="InterPro" id="IPR009952">
    <property type="entry name" value="Uroplakin-2"/>
</dbReference>
<feature type="signal peptide" evidence="2">
    <location>
        <begin position="1"/>
        <end position="19"/>
    </location>
</feature>
<dbReference type="Proteomes" id="UP001369086">
    <property type="component" value="Unassembled WGS sequence"/>
</dbReference>
<dbReference type="Pfam" id="PF07353">
    <property type="entry name" value="Uroplakin_II"/>
    <property type="match status" value="1"/>
</dbReference>